<dbReference type="InterPro" id="IPR022464">
    <property type="entry name" value="Strep_pil_isopept_link"/>
</dbReference>
<sequence>MKTKKRRIPSVFLLTALILAAFPVTALAAKAAEVKIPVRVELSDETPAQEETYIVKLEARDQAPMPEQDMIKVTGTGIAEFPAIHYTAPGIYCYKVSQQAGTHGRGHYDGTVYYVKVTVTNAEDGGLETAAAVHTDPAMTGEKQDIVFHNTYDAAPQPPKTDTSDTPGTSAKKTADSARTGDTADALLFGILSGISGLFLCLGAVVNVRKRRKERSGQA</sequence>
<name>A0A4R4FB69_9FIRM</name>
<keyword evidence="2" id="KW-0472">Membrane</keyword>
<dbReference type="Proteomes" id="UP000295710">
    <property type="component" value="Unassembled WGS sequence"/>
</dbReference>
<dbReference type="NCBIfam" id="TIGR03786">
    <property type="entry name" value="strep_pil_rpt"/>
    <property type="match status" value="1"/>
</dbReference>
<comment type="caution">
    <text evidence="5">The sequence shown here is derived from an EMBL/GenBank/DDBJ whole genome shotgun (WGS) entry which is preliminary data.</text>
</comment>
<dbReference type="InterPro" id="IPR038174">
    <property type="entry name" value="Strep_pil_link_sf"/>
</dbReference>
<evidence type="ECO:0000256" key="2">
    <source>
        <dbReference type="SAM" id="Phobius"/>
    </source>
</evidence>
<feature type="chain" id="PRO_5020680441" description="Streptococcal pilin isopeptide linkage domain-containing protein" evidence="3">
    <location>
        <begin position="29"/>
        <end position="219"/>
    </location>
</feature>
<dbReference type="Gene3D" id="2.60.40.3050">
    <property type="match status" value="1"/>
</dbReference>
<reference evidence="5 6" key="1">
    <citation type="journal article" date="2016" name="Nat. Microbiol.">
        <title>The Mouse Intestinal Bacterial Collection (miBC) provides host-specific insight into cultured diversity and functional potential of the gut microbiota.</title>
        <authorList>
            <person name="Lagkouvardos I."/>
            <person name="Pukall R."/>
            <person name="Abt B."/>
            <person name="Foesel B.U."/>
            <person name="Meier-Kolthoff J.P."/>
            <person name="Kumar N."/>
            <person name="Bresciani A."/>
            <person name="Martinez I."/>
            <person name="Just S."/>
            <person name="Ziegler C."/>
            <person name="Brugiroux S."/>
            <person name="Garzetti D."/>
            <person name="Wenning M."/>
            <person name="Bui T.P."/>
            <person name="Wang J."/>
            <person name="Hugenholtz F."/>
            <person name="Plugge C.M."/>
            <person name="Peterson D.A."/>
            <person name="Hornef M.W."/>
            <person name="Baines J.F."/>
            <person name="Smidt H."/>
            <person name="Walter J."/>
            <person name="Kristiansen K."/>
            <person name="Nielsen H.B."/>
            <person name="Haller D."/>
            <person name="Overmann J."/>
            <person name="Stecher B."/>
            <person name="Clavel T."/>
        </authorList>
    </citation>
    <scope>NUCLEOTIDE SEQUENCE [LARGE SCALE GENOMIC DNA]</scope>
    <source>
        <strain evidence="5 6">DSM 28560</strain>
    </source>
</reference>
<evidence type="ECO:0000256" key="1">
    <source>
        <dbReference type="SAM" id="MobiDB-lite"/>
    </source>
</evidence>
<gene>
    <name evidence="5" type="ORF">E1963_14515</name>
</gene>
<evidence type="ECO:0000313" key="5">
    <source>
        <dbReference type="EMBL" id="TDA20832.1"/>
    </source>
</evidence>
<feature type="transmembrane region" description="Helical" evidence="2">
    <location>
        <begin position="186"/>
        <end position="208"/>
    </location>
</feature>
<keyword evidence="6" id="KW-1185">Reference proteome</keyword>
<protein>
    <recommendedName>
        <fullName evidence="4">Streptococcal pilin isopeptide linkage domain-containing protein</fullName>
    </recommendedName>
</protein>
<evidence type="ECO:0000256" key="3">
    <source>
        <dbReference type="SAM" id="SignalP"/>
    </source>
</evidence>
<feature type="region of interest" description="Disordered" evidence="1">
    <location>
        <begin position="152"/>
        <end position="177"/>
    </location>
</feature>
<evidence type="ECO:0000259" key="4">
    <source>
        <dbReference type="Pfam" id="PF12892"/>
    </source>
</evidence>
<keyword evidence="2" id="KW-0812">Transmembrane</keyword>
<dbReference type="RefSeq" id="WP_132279380.1">
    <property type="nucleotide sequence ID" value="NZ_JAOBST010000088.1"/>
</dbReference>
<feature type="signal peptide" evidence="3">
    <location>
        <begin position="1"/>
        <end position="28"/>
    </location>
</feature>
<proteinExistence type="predicted"/>
<dbReference type="Pfam" id="PF12892">
    <property type="entry name" value="FctA"/>
    <property type="match status" value="1"/>
</dbReference>
<dbReference type="EMBL" id="SMMX01000014">
    <property type="protein sequence ID" value="TDA20832.1"/>
    <property type="molecule type" value="Genomic_DNA"/>
</dbReference>
<feature type="compositionally biased region" description="Polar residues" evidence="1">
    <location>
        <begin position="160"/>
        <end position="172"/>
    </location>
</feature>
<keyword evidence="2" id="KW-1133">Transmembrane helix</keyword>
<accession>A0A4R4FB69</accession>
<keyword evidence="3" id="KW-0732">Signal</keyword>
<dbReference type="AlphaFoldDB" id="A0A4R4FB69"/>
<feature type="domain" description="Streptococcal pilin isopeptide linkage" evidence="4">
    <location>
        <begin position="46"/>
        <end position="153"/>
    </location>
</feature>
<organism evidence="5 6">
    <name type="scientific">Extibacter muris</name>
    <dbReference type="NCBI Taxonomy" id="1796622"/>
    <lineage>
        <taxon>Bacteria</taxon>
        <taxon>Bacillati</taxon>
        <taxon>Bacillota</taxon>
        <taxon>Clostridia</taxon>
        <taxon>Lachnospirales</taxon>
        <taxon>Lachnospiraceae</taxon>
        <taxon>Extibacter</taxon>
    </lineage>
</organism>
<evidence type="ECO:0000313" key="6">
    <source>
        <dbReference type="Proteomes" id="UP000295710"/>
    </source>
</evidence>